<dbReference type="VEuPathDB" id="FungiDB:AJ78_02776"/>
<feature type="region of interest" description="Disordered" evidence="1">
    <location>
        <begin position="200"/>
        <end position="244"/>
    </location>
</feature>
<evidence type="ECO:0000256" key="1">
    <source>
        <dbReference type="SAM" id="MobiDB-lite"/>
    </source>
</evidence>
<accession>A0A1J9QA64</accession>
<dbReference type="EMBL" id="LGRN01000079">
    <property type="protein sequence ID" value="OJD17131.1"/>
    <property type="molecule type" value="Genomic_DNA"/>
</dbReference>
<gene>
    <name evidence="2" type="ORF">AJ78_02776</name>
</gene>
<organism evidence="2 3">
    <name type="scientific">Emergomyces pasteurianus Ep9510</name>
    <dbReference type="NCBI Taxonomy" id="1447872"/>
    <lineage>
        <taxon>Eukaryota</taxon>
        <taxon>Fungi</taxon>
        <taxon>Dikarya</taxon>
        <taxon>Ascomycota</taxon>
        <taxon>Pezizomycotina</taxon>
        <taxon>Eurotiomycetes</taxon>
        <taxon>Eurotiomycetidae</taxon>
        <taxon>Onygenales</taxon>
        <taxon>Ajellomycetaceae</taxon>
        <taxon>Emergomyces</taxon>
    </lineage>
</organism>
<comment type="caution">
    <text evidence="2">The sequence shown here is derived from an EMBL/GenBank/DDBJ whole genome shotgun (WGS) entry which is preliminary data.</text>
</comment>
<dbReference type="STRING" id="1447872.A0A1J9QA64"/>
<dbReference type="Proteomes" id="UP000182235">
    <property type="component" value="Unassembled WGS sequence"/>
</dbReference>
<name>A0A1J9QA64_9EURO</name>
<sequence>MDLSIGIPRLGSNADSPQLHQQWHHSLRRTPLERLPVELIQKIFFECLEINLPRSSLPVALALSNDVIHTWLIRLAFSSNNESARTGFFTKPYLPLDYFSLCGSQRAVLQTEILKCRWCTLPLMRKCQREHVQHVLRQKCKDLIISHSGRQKLEDLNPYWQSMNRLDPRPIGSRGSGDLTVEARVLRPPLKQKETQLDIGPSTSIFTSNTPTPTLMPTPAPTPTPTPTPNTSISISPGATTGSTHSDMRKVAIWFNFGSVQIRERSPIFQETDVFRLPSCSVREPCRMPDRLLCPPWTPEKLEFLTLLSTEAYIDEDERRDRSKAVLRQVISDRDLETFKHMLGMHIRAKNYGYSFPWPVRQTHYRVAARYADSPDDDPFLRILFTDRKGEVPPGDHSIKALMARYEQRGRERDIFGR</sequence>
<evidence type="ECO:0000313" key="3">
    <source>
        <dbReference type="Proteomes" id="UP000182235"/>
    </source>
</evidence>
<proteinExistence type="predicted"/>
<reference evidence="2 3" key="1">
    <citation type="submission" date="2015-07" db="EMBL/GenBank/DDBJ databases">
        <title>Emmonsia species relationships and genome sequence.</title>
        <authorList>
            <consortium name="The Broad Institute Genomics Platform"/>
            <person name="Cuomo C.A."/>
            <person name="Munoz J.F."/>
            <person name="Imamovic A."/>
            <person name="Priest M.E."/>
            <person name="Young S."/>
            <person name="Clay O.K."/>
            <person name="McEwen J.G."/>
        </authorList>
    </citation>
    <scope>NUCLEOTIDE SEQUENCE [LARGE SCALE GENOMIC DNA]</scope>
    <source>
        <strain evidence="2 3">UAMH 9510</strain>
    </source>
</reference>
<dbReference type="AlphaFoldDB" id="A0A1J9QA64"/>
<feature type="compositionally biased region" description="Pro residues" evidence="1">
    <location>
        <begin position="214"/>
        <end position="228"/>
    </location>
</feature>
<evidence type="ECO:0000313" key="2">
    <source>
        <dbReference type="EMBL" id="OJD17131.1"/>
    </source>
</evidence>
<keyword evidence="3" id="KW-1185">Reference proteome</keyword>
<dbReference type="OrthoDB" id="4167490at2759"/>
<protein>
    <submittedName>
        <fullName evidence="2">Uncharacterized protein</fullName>
    </submittedName>
</protein>